<dbReference type="InterPro" id="IPR000276">
    <property type="entry name" value="GPCR_Rhodpsn"/>
</dbReference>
<gene>
    <name evidence="6" type="ORF">PoB_003026000</name>
</gene>
<sequence length="171" mass="19334">MCNTSRAKKVIALLAVLMFAINFHFFWTSGISKNGENEACMAAPKFHQLVEEIWPWVDAFIYSFFPFGVIMTLNALIVREVARARSNRLLMAGSEQVVYGMDASRATDQLNTAQIQMQQRNNSRARDDKSKLTALLLTVSFTFLLLTLPNNISLIVTHFWNKRVASNTEVG</sequence>
<accession>A0AAV4A8S4</accession>
<keyword evidence="3 5" id="KW-1133">Transmembrane helix</keyword>
<keyword evidence="2 5" id="KW-0812">Transmembrane</keyword>
<dbReference type="PANTHER" id="PTHR46641">
    <property type="entry name" value="FMRFAMIDE RECEPTOR-RELATED"/>
    <property type="match status" value="1"/>
</dbReference>
<evidence type="ECO:0000256" key="3">
    <source>
        <dbReference type="ARBA" id="ARBA00022989"/>
    </source>
</evidence>
<dbReference type="AlphaFoldDB" id="A0AAV4A8S4"/>
<organism evidence="6 7">
    <name type="scientific">Plakobranchus ocellatus</name>
    <dbReference type="NCBI Taxonomy" id="259542"/>
    <lineage>
        <taxon>Eukaryota</taxon>
        <taxon>Metazoa</taxon>
        <taxon>Spiralia</taxon>
        <taxon>Lophotrochozoa</taxon>
        <taxon>Mollusca</taxon>
        <taxon>Gastropoda</taxon>
        <taxon>Heterobranchia</taxon>
        <taxon>Euthyneura</taxon>
        <taxon>Panpulmonata</taxon>
        <taxon>Sacoglossa</taxon>
        <taxon>Placobranchoidea</taxon>
        <taxon>Plakobranchidae</taxon>
        <taxon>Plakobranchus</taxon>
    </lineage>
</organism>
<feature type="transmembrane region" description="Helical" evidence="5">
    <location>
        <begin position="59"/>
        <end position="78"/>
    </location>
</feature>
<proteinExistence type="predicted"/>
<dbReference type="SUPFAM" id="SSF81321">
    <property type="entry name" value="Family A G protein-coupled receptor-like"/>
    <property type="match status" value="1"/>
</dbReference>
<comment type="subcellular location">
    <subcellularLocation>
        <location evidence="1">Membrane</location>
    </subcellularLocation>
</comment>
<name>A0AAV4A8S4_9GAST</name>
<dbReference type="InterPro" id="IPR052954">
    <property type="entry name" value="GPCR-Ligand_Int"/>
</dbReference>
<evidence type="ECO:0000313" key="6">
    <source>
        <dbReference type="EMBL" id="GFO03755.1"/>
    </source>
</evidence>
<evidence type="ECO:0000256" key="4">
    <source>
        <dbReference type="ARBA" id="ARBA00023136"/>
    </source>
</evidence>
<dbReference type="Proteomes" id="UP000735302">
    <property type="component" value="Unassembled WGS sequence"/>
</dbReference>
<evidence type="ECO:0000256" key="2">
    <source>
        <dbReference type="ARBA" id="ARBA00022692"/>
    </source>
</evidence>
<dbReference type="GO" id="GO:0004930">
    <property type="term" value="F:G protein-coupled receptor activity"/>
    <property type="evidence" value="ECO:0007669"/>
    <property type="project" value="InterPro"/>
</dbReference>
<keyword evidence="6" id="KW-0675">Receptor</keyword>
<evidence type="ECO:0000256" key="1">
    <source>
        <dbReference type="ARBA" id="ARBA00004370"/>
    </source>
</evidence>
<reference evidence="6 7" key="1">
    <citation type="journal article" date="2021" name="Elife">
        <title>Chloroplast acquisition without the gene transfer in kleptoplastic sea slugs, Plakobranchus ocellatus.</title>
        <authorList>
            <person name="Maeda T."/>
            <person name="Takahashi S."/>
            <person name="Yoshida T."/>
            <person name="Shimamura S."/>
            <person name="Takaki Y."/>
            <person name="Nagai Y."/>
            <person name="Toyoda A."/>
            <person name="Suzuki Y."/>
            <person name="Arimoto A."/>
            <person name="Ishii H."/>
            <person name="Satoh N."/>
            <person name="Nishiyama T."/>
            <person name="Hasebe M."/>
            <person name="Maruyama T."/>
            <person name="Minagawa J."/>
            <person name="Obokata J."/>
            <person name="Shigenobu S."/>
        </authorList>
    </citation>
    <scope>NUCLEOTIDE SEQUENCE [LARGE SCALE GENOMIC DNA]</scope>
</reference>
<dbReference type="Gene3D" id="1.20.1070.10">
    <property type="entry name" value="Rhodopsin 7-helix transmembrane proteins"/>
    <property type="match status" value="1"/>
</dbReference>
<dbReference type="EMBL" id="BLXT01003730">
    <property type="protein sequence ID" value="GFO03755.1"/>
    <property type="molecule type" value="Genomic_DNA"/>
</dbReference>
<feature type="transmembrane region" description="Helical" evidence="5">
    <location>
        <begin position="134"/>
        <end position="160"/>
    </location>
</feature>
<evidence type="ECO:0000256" key="5">
    <source>
        <dbReference type="SAM" id="Phobius"/>
    </source>
</evidence>
<feature type="transmembrane region" description="Helical" evidence="5">
    <location>
        <begin position="10"/>
        <end position="27"/>
    </location>
</feature>
<dbReference type="Pfam" id="PF00001">
    <property type="entry name" value="7tm_1"/>
    <property type="match status" value="1"/>
</dbReference>
<protein>
    <submittedName>
        <fullName evidence="6">FMRFamide receptor-like</fullName>
    </submittedName>
</protein>
<keyword evidence="7" id="KW-1185">Reference proteome</keyword>
<dbReference type="GO" id="GO:0016020">
    <property type="term" value="C:membrane"/>
    <property type="evidence" value="ECO:0007669"/>
    <property type="project" value="UniProtKB-SubCell"/>
</dbReference>
<comment type="caution">
    <text evidence="6">The sequence shown here is derived from an EMBL/GenBank/DDBJ whole genome shotgun (WGS) entry which is preliminary data.</text>
</comment>
<dbReference type="PANTHER" id="PTHR46641:SF25">
    <property type="entry name" value="CNMAMIDE RECEPTOR-RELATED"/>
    <property type="match status" value="1"/>
</dbReference>
<evidence type="ECO:0000313" key="7">
    <source>
        <dbReference type="Proteomes" id="UP000735302"/>
    </source>
</evidence>
<keyword evidence="4 5" id="KW-0472">Membrane</keyword>